<organism evidence="2 3">
    <name type="scientific">Modicisalibacter tunisiensis</name>
    <dbReference type="NCBI Taxonomy" id="390637"/>
    <lineage>
        <taxon>Bacteria</taxon>
        <taxon>Pseudomonadati</taxon>
        <taxon>Pseudomonadota</taxon>
        <taxon>Gammaproteobacteria</taxon>
        <taxon>Oceanospirillales</taxon>
        <taxon>Halomonadaceae</taxon>
        <taxon>Modicisalibacter</taxon>
    </lineage>
</organism>
<name>A0ABS7WVE2_9GAMM</name>
<dbReference type="Proteomes" id="UP001319883">
    <property type="component" value="Unassembled WGS sequence"/>
</dbReference>
<sequence>MNGRGQQGMTLLIALILLMAMSLLGVSALQGASLQARMAHSELDRQAAFQAASAALIEAEWLLQNEAFDPGRYAPACPAGRCHEPPASPASWRDARWRKNGIAYGTSGAPALPDLAEPPRLIIDYRRSECPDPDAACRATFVIVAHAWGRRETTRSTLQRRVVMPLAATAGASTDASSPLVREAWRPARR</sequence>
<evidence type="ECO:0000313" key="3">
    <source>
        <dbReference type="Proteomes" id="UP001319883"/>
    </source>
</evidence>
<dbReference type="RefSeq" id="WP_224420184.1">
    <property type="nucleotide sequence ID" value="NZ_JAGXFD010000001.1"/>
</dbReference>
<gene>
    <name evidence="2" type="ORF">KGQ91_02625</name>
</gene>
<keyword evidence="3" id="KW-1185">Reference proteome</keyword>
<proteinExistence type="predicted"/>
<protein>
    <recommendedName>
        <fullName evidence="1">Type 4 fimbrial biogenesis protein PilX N-terminal domain-containing protein</fullName>
    </recommendedName>
</protein>
<dbReference type="EMBL" id="JAGXFD010000001">
    <property type="protein sequence ID" value="MBZ9566582.1"/>
    <property type="molecule type" value="Genomic_DNA"/>
</dbReference>
<dbReference type="Pfam" id="PF14341">
    <property type="entry name" value="PilX_N"/>
    <property type="match status" value="1"/>
</dbReference>
<comment type="caution">
    <text evidence="2">The sequence shown here is derived from an EMBL/GenBank/DDBJ whole genome shotgun (WGS) entry which is preliminary data.</text>
</comment>
<accession>A0ABS7WVE2</accession>
<dbReference type="InterPro" id="IPR025746">
    <property type="entry name" value="PilX_N_dom"/>
</dbReference>
<evidence type="ECO:0000259" key="1">
    <source>
        <dbReference type="Pfam" id="PF14341"/>
    </source>
</evidence>
<reference evidence="2 3" key="1">
    <citation type="submission" date="2021-05" db="EMBL/GenBank/DDBJ databases">
        <title>Petroleum and Energy Research Collection (APPE): ex situ preservation of microbial diversity associated with the oil industry and exploitation of its biotechnological potential.</title>
        <authorList>
            <person name="Paixao C.T.M."/>
            <person name="Gomes M.B."/>
            <person name="Oliveira V.M."/>
        </authorList>
    </citation>
    <scope>NUCLEOTIDE SEQUENCE [LARGE SCALE GENOMIC DNA]</scope>
    <source>
        <strain evidence="2 3">LIT2</strain>
    </source>
</reference>
<feature type="domain" description="Type 4 fimbrial biogenesis protein PilX N-terminal" evidence="1">
    <location>
        <begin position="7"/>
        <end position="55"/>
    </location>
</feature>
<evidence type="ECO:0000313" key="2">
    <source>
        <dbReference type="EMBL" id="MBZ9566582.1"/>
    </source>
</evidence>